<dbReference type="GO" id="GO:0031080">
    <property type="term" value="C:nuclear pore outer ring"/>
    <property type="evidence" value="ECO:0007669"/>
    <property type="project" value="TreeGrafter"/>
</dbReference>
<comment type="subcellular location">
    <subcellularLocation>
        <location evidence="1">Nucleus</location>
    </subcellularLocation>
</comment>
<proteinExistence type="inferred from homology"/>
<dbReference type="InterPro" id="IPR015943">
    <property type="entry name" value="WD40/YVTN_repeat-like_dom_sf"/>
</dbReference>
<dbReference type="GO" id="GO:0016973">
    <property type="term" value="P:poly(A)+ mRNA export from nucleus"/>
    <property type="evidence" value="ECO:0007669"/>
    <property type="project" value="TreeGrafter"/>
</dbReference>
<evidence type="ECO:0008006" key="6">
    <source>
        <dbReference type="Google" id="ProtNLM"/>
    </source>
</evidence>
<evidence type="ECO:0000313" key="5">
    <source>
        <dbReference type="EMBL" id="KFD67246.1"/>
    </source>
</evidence>
<evidence type="ECO:0000256" key="3">
    <source>
        <dbReference type="ARBA" id="ARBA00022448"/>
    </source>
</evidence>
<organism evidence="5">
    <name type="scientific">Trichuris suis</name>
    <name type="common">pig whipworm</name>
    <dbReference type="NCBI Taxonomy" id="68888"/>
    <lineage>
        <taxon>Eukaryota</taxon>
        <taxon>Metazoa</taxon>
        <taxon>Ecdysozoa</taxon>
        <taxon>Nematoda</taxon>
        <taxon>Enoplea</taxon>
        <taxon>Dorylaimia</taxon>
        <taxon>Trichinellida</taxon>
        <taxon>Trichuridae</taxon>
        <taxon>Trichuris</taxon>
    </lineage>
</organism>
<comment type="similarity">
    <text evidence="2">Belongs to the nucleoporin Nup133 family.</text>
</comment>
<keyword evidence="4" id="KW-0539">Nucleus</keyword>
<evidence type="ECO:0000256" key="4">
    <source>
        <dbReference type="ARBA" id="ARBA00023242"/>
    </source>
</evidence>
<name>A0A085NCQ0_9BILA</name>
<evidence type="ECO:0000256" key="2">
    <source>
        <dbReference type="ARBA" id="ARBA00005569"/>
    </source>
</evidence>
<accession>A0A085NCQ0</accession>
<dbReference type="GO" id="GO:0000972">
    <property type="term" value="P:transcription-dependent tethering of RNA polymerase II gene DNA at nuclear periphery"/>
    <property type="evidence" value="ECO:0007669"/>
    <property type="project" value="TreeGrafter"/>
</dbReference>
<dbReference type="Proteomes" id="UP000030758">
    <property type="component" value="Unassembled WGS sequence"/>
</dbReference>
<dbReference type="InterPro" id="IPR037624">
    <property type="entry name" value="Nup133-like"/>
</dbReference>
<dbReference type="AlphaFoldDB" id="A0A085NCQ0"/>
<dbReference type="SUPFAM" id="SSF117289">
    <property type="entry name" value="Nucleoporin domain"/>
    <property type="match status" value="1"/>
</dbReference>
<dbReference type="GO" id="GO:0006606">
    <property type="term" value="P:protein import into nucleus"/>
    <property type="evidence" value="ECO:0007669"/>
    <property type="project" value="TreeGrafter"/>
</dbReference>
<keyword evidence="3" id="KW-0813">Transport</keyword>
<dbReference type="EMBL" id="KL367516">
    <property type="protein sequence ID" value="KFD67246.1"/>
    <property type="molecule type" value="Genomic_DNA"/>
</dbReference>
<sequence length="1056" mass="120164">MRLDAVGLEVPVHVAECLASCDKQKNYSAISCRFFNDGDWISFVCNRMTYFWNLREAEVNCYSLPLPQSGLAYHADLLLVLRPVNAEYSHNIPGCIVVSPEGIVRYWVKATQPTSYIEATIDVKSEVCKSLTLLPETRCCLLATSSGSAYLLPFPDESSKRLPLPIPLTTHSQGTIAEVARRFSSIFVPPARQEDYVSTVFPEIVPTNDQLILTVLSSSLRCWKVFPDLKYTFLWSYDLKYENALKIFDSFLEERLGNQWVSNPVVQKRAVYVKVLDACSSGGAVAVLAEVHPFGHLPIFHVVSLFQCFESGPPESPQILFHMQDQPELSSARLCSAEWLPSGIVYSSKVVWNLYDASHAEFIANDVIIGTGIIDNRIAVYLAKRGLTLLTFEDDSDFKHLTRDCMIKRLGIRSEAENEALLVSARPFDRFHVAFLYFLNHNHENYQAALDGLAKLIVTRQQLVKLAYRMCGLILDTDEFVGTFSTGLDSDIPISTQLESKGKALEIFSEFLKGFAWRFKATNLHTYKLLVDACLALLEAAVTLCSDEWQEIVSEIIEVAMRSLLEMNFATSSYRRQLTDIFLQEVSNMRFFLRAFVCAESDMLEEFKNDERLFIWLTSTELINKLVAPFQATLTVKAKDALNDDPSLWEIRANLLTQYANDLLQPQVQHALLGVREMASCASKAKRAELREALSPLLDRTIKSLLEVLKLAEDLILNDPASDDLRSFHLENDSTVKDLLFQLLDVGMKDLCVQLAEKYDVFPVLAKICAQTGDIELFNRLLQSDKSQDFLDSVNELCCRETTFGILHEYAVRHGKQRPEMQRCWHTDWLYYWVRQEYALCLRALLVVVENETESLERQRVALSQAQLVRHLITNPDEELDRRLKAAQFLVGCEVFLGNMQRNTSEAKEHGEKPLTPQAVVEKYMEIADDDDSFYSEALYTALRMVELGIFRDTEQVIMDAWAKLVVATEWPTGADPVVSAMAMRGTLFARTLQTLIEKDCAAQLLRCLPANVRMLEESEYFQERMMTWQEINTIQAYLLTVSENLEVFKDSYSRQ</sequence>
<reference evidence="5" key="1">
    <citation type="journal article" date="2014" name="Nat. Genet.">
        <title>Genome and transcriptome of the porcine whipworm Trichuris suis.</title>
        <authorList>
            <person name="Jex A.R."/>
            <person name="Nejsum P."/>
            <person name="Schwarz E.M."/>
            <person name="Hu L."/>
            <person name="Young N.D."/>
            <person name="Hall R.S."/>
            <person name="Korhonen P.K."/>
            <person name="Liao S."/>
            <person name="Thamsborg S."/>
            <person name="Xia J."/>
            <person name="Xu P."/>
            <person name="Wang S."/>
            <person name="Scheerlinck J.P."/>
            <person name="Hofmann A."/>
            <person name="Sternberg P.W."/>
            <person name="Wang J."/>
            <person name="Gasser R.B."/>
        </authorList>
    </citation>
    <scope>NUCLEOTIDE SEQUENCE [LARGE SCALE GENOMIC DNA]</scope>
    <source>
        <strain evidence="5">DCEP-RM93F</strain>
    </source>
</reference>
<dbReference type="PANTHER" id="PTHR13405">
    <property type="entry name" value="NUCLEAR PORE COMPLEX PROTEIN NUP133"/>
    <property type="match status" value="1"/>
</dbReference>
<protein>
    <recommendedName>
        <fullName evidence="6">Nucleoporin Nup133/Nup155-like N-terminal domain-containing protein</fullName>
    </recommendedName>
</protein>
<dbReference type="PANTHER" id="PTHR13405:SF11">
    <property type="entry name" value="NUCLEAR PORE COMPLEX PROTEIN NUP133"/>
    <property type="match status" value="1"/>
</dbReference>
<dbReference type="GO" id="GO:0017056">
    <property type="term" value="F:structural constituent of nuclear pore"/>
    <property type="evidence" value="ECO:0007669"/>
    <property type="project" value="InterPro"/>
</dbReference>
<dbReference type="Gene3D" id="2.130.10.10">
    <property type="entry name" value="YVTN repeat-like/Quinoprotein amine dehydrogenase"/>
    <property type="match status" value="1"/>
</dbReference>
<gene>
    <name evidence="5" type="ORF">M514_05094</name>
</gene>
<evidence type="ECO:0000256" key="1">
    <source>
        <dbReference type="ARBA" id="ARBA00004123"/>
    </source>
</evidence>